<dbReference type="EMBL" id="CM042883">
    <property type="protein sequence ID" value="KAI4372106.1"/>
    <property type="molecule type" value="Genomic_DNA"/>
</dbReference>
<name>A0ACB9QZ24_9MYRT</name>
<sequence>MRRRGRQGMRPRQISYGNDMILSDGKDASQEFVRRSRFHWVNRRPGFEVSAPWKGEEEGLFQRPKVFEHGRDVEDEDMFKRPKKFKRGHHDEDDDDKDEMFKRPPKKFRHHDDEDDVFKRPKKFDHDDEFRPLETVSKVKHEDDDLVFRMPRKFDHWDDDHDNDWHREKKHHHRRFGHHHHKHHHDVDDDNKGGFFSNMRKLFDDLF</sequence>
<proteinExistence type="predicted"/>
<gene>
    <name evidence="1" type="ORF">MLD38_010384</name>
</gene>
<accession>A0ACB9QZ24</accession>
<reference evidence="2" key="1">
    <citation type="journal article" date="2023" name="Front. Plant Sci.">
        <title>Chromosomal-level genome assembly of Melastoma candidum provides insights into trichome evolution.</title>
        <authorList>
            <person name="Zhong Y."/>
            <person name="Wu W."/>
            <person name="Sun C."/>
            <person name="Zou P."/>
            <person name="Liu Y."/>
            <person name="Dai S."/>
            <person name="Zhou R."/>
        </authorList>
    </citation>
    <scope>NUCLEOTIDE SEQUENCE [LARGE SCALE GENOMIC DNA]</scope>
</reference>
<evidence type="ECO:0000313" key="2">
    <source>
        <dbReference type="Proteomes" id="UP001057402"/>
    </source>
</evidence>
<comment type="caution">
    <text evidence="1">The sequence shown here is derived from an EMBL/GenBank/DDBJ whole genome shotgun (WGS) entry which is preliminary data.</text>
</comment>
<organism evidence="1 2">
    <name type="scientific">Melastoma candidum</name>
    <dbReference type="NCBI Taxonomy" id="119954"/>
    <lineage>
        <taxon>Eukaryota</taxon>
        <taxon>Viridiplantae</taxon>
        <taxon>Streptophyta</taxon>
        <taxon>Embryophyta</taxon>
        <taxon>Tracheophyta</taxon>
        <taxon>Spermatophyta</taxon>
        <taxon>Magnoliopsida</taxon>
        <taxon>eudicotyledons</taxon>
        <taxon>Gunneridae</taxon>
        <taxon>Pentapetalae</taxon>
        <taxon>rosids</taxon>
        <taxon>malvids</taxon>
        <taxon>Myrtales</taxon>
        <taxon>Melastomataceae</taxon>
        <taxon>Melastomatoideae</taxon>
        <taxon>Melastomateae</taxon>
        <taxon>Melastoma</taxon>
    </lineage>
</organism>
<protein>
    <submittedName>
        <fullName evidence="1">Uncharacterized protein</fullName>
    </submittedName>
</protein>
<keyword evidence="2" id="KW-1185">Reference proteome</keyword>
<evidence type="ECO:0000313" key="1">
    <source>
        <dbReference type="EMBL" id="KAI4372106.1"/>
    </source>
</evidence>
<dbReference type="Proteomes" id="UP001057402">
    <property type="component" value="Chromosome 4"/>
</dbReference>